<feature type="domain" description="Spondin-like TSP1" evidence="17">
    <location>
        <begin position="336"/>
        <end position="388"/>
    </location>
</feature>
<evidence type="ECO:0000256" key="2">
    <source>
        <dbReference type="ARBA" id="ARBA00004316"/>
    </source>
</evidence>
<keyword evidence="3" id="KW-1003">Cell membrane</keyword>
<evidence type="ECO:0000313" key="19">
    <source>
        <dbReference type="Proteomes" id="UP000515159"/>
    </source>
</evidence>
<dbReference type="GO" id="GO:0030154">
    <property type="term" value="P:cell differentiation"/>
    <property type="evidence" value="ECO:0007669"/>
    <property type="project" value="UniProtKB-KW"/>
</dbReference>
<keyword evidence="6" id="KW-0732">Signal</keyword>
<evidence type="ECO:0000313" key="21">
    <source>
        <dbReference type="RefSeq" id="XP_033800451.1"/>
    </source>
</evidence>
<keyword evidence="8" id="KW-0221">Differentiation</keyword>
<dbReference type="RefSeq" id="XP_033800451.1">
    <property type="nucleotide sequence ID" value="XM_033944560.1"/>
</dbReference>
<dbReference type="InterPro" id="IPR000884">
    <property type="entry name" value="TSP1_rpt"/>
</dbReference>
<dbReference type="KEGG" id="gsh:117360590"/>
<keyword evidence="11" id="KW-1015">Disulfide bond</keyword>
<keyword evidence="7" id="KW-0677">Repeat</keyword>
<gene>
    <name evidence="20 21 22" type="primary">THSD7B</name>
</gene>
<evidence type="ECO:0000313" key="20">
    <source>
        <dbReference type="RefSeq" id="XP_033800450.1"/>
    </source>
</evidence>
<feature type="transmembrane region" description="Helical" evidence="16">
    <location>
        <begin position="1562"/>
        <end position="1586"/>
    </location>
</feature>
<evidence type="ECO:0000256" key="6">
    <source>
        <dbReference type="ARBA" id="ARBA00022729"/>
    </source>
</evidence>
<dbReference type="FunFam" id="2.20.100.10:FF:000014">
    <property type="entry name" value="Thrombospondin type 1 domain containing 7A"/>
    <property type="match status" value="1"/>
</dbReference>
<dbReference type="PANTHER" id="PTHR11311:SF7">
    <property type="entry name" value="THROMBOSPONDIN TYPE-1 DOMAIN-CONTAINING PROTEIN 7B"/>
    <property type="match status" value="1"/>
</dbReference>
<feature type="region of interest" description="Disordered" evidence="15">
    <location>
        <begin position="1592"/>
        <end position="1611"/>
    </location>
</feature>
<dbReference type="Proteomes" id="UP000515159">
    <property type="component" value="Chromosome 5"/>
</dbReference>
<dbReference type="Pfam" id="PF00090">
    <property type="entry name" value="TSP_1"/>
    <property type="match status" value="3"/>
</dbReference>
<dbReference type="FunFam" id="2.20.100.10:FF:000027">
    <property type="entry name" value="Thrombospondin type 1 domain containing 7A"/>
    <property type="match status" value="1"/>
</dbReference>
<dbReference type="InterPro" id="IPR044004">
    <property type="entry name" value="TSP1_spondin_dom"/>
</dbReference>
<evidence type="ECO:0000259" key="18">
    <source>
        <dbReference type="Pfam" id="PF23308"/>
    </source>
</evidence>
<keyword evidence="4" id="KW-0037">Angiogenesis</keyword>
<keyword evidence="13" id="KW-0966">Cell projection</keyword>
<dbReference type="FunFam" id="2.20.100.10:FF:000050">
    <property type="entry name" value="Thrombospondin type 1 domain containing 7B"/>
    <property type="match status" value="1"/>
</dbReference>
<evidence type="ECO:0000256" key="5">
    <source>
        <dbReference type="ARBA" id="ARBA00022692"/>
    </source>
</evidence>
<keyword evidence="10 16" id="KW-0472">Membrane</keyword>
<evidence type="ECO:0000256" key="4">
    <source>
        <dbReference type="ARBA" id="ARBA00022657"/>
    </source>
</evidence>
<keyword evidence="5 16" id="KW-0812">Transmembrane</keyword>
<evidence type="ECO:0000256" key="16">
    <source>
        <dbReference type="SAM" id="Phobius"/>
    </source>
</evidence>
<dbReference type="RefSeq" id="XP_033800450.1">
    <property type="nucleotide sequence ID" value="XM_033944559.1"/>
</dbReference>
<dbReference type="Pfam" id="PF19030">
    <property type="entry name" value="TSP1_ADAMTS"/>
    <property type="match status" value="3"/>
</dbReference>
<dbReference type="InterPro" id="IPR056991">
    <property type="entry name" value="TSP1_TSH7A-B_C"/>
</dbReference>
<dbReference type="FunFam" id="2.20.100.10:FF:000031">
    <property type="entry name" value="Thrombospondin type 1 domain containing 7A"/>
    <property type="match status" value="1"/>
</dbReference>
<protein>
    <recommendedName>
        <fullName evidence="14">Thrombospondin type-1 domain-containing protein 7A</fullName>
    </recommendedName>
</protein>
<evidence type="ECO:0000256" key="9">
    <source>
        <dbReference type="ARBA" id="ARBA00022989"/>
    </source>
</evidence>
<evidence type="ECO:0000256" key="12">
    <source>
        <dbReference type="ARBA" id="ARBA00023180"/>
    </source>
</evidence>
<dbReference type="PANTHER" id="PTHR11311">
    <property type="entry name" value="SPONDIN"/>
    <property type="match status" value="1"/>
</dbReference>
<dbReference type="PROSITE" id="PS50092">
    <property type="entry name" value="TSP1"/>
    <property type="match status" value="14"/>
</dbReference>
<evidence type="ECO:0000256" key="8">
    <source>
        <dbReference type="ARBA" id="ARBA00022782"/>
    </source>
</evidence>
<dbReference type="FunFam" id="2.20.100.10:FF:000018">
    <property type="entry name" value="Thrombospondin type 1 domain containing 7A"/>
    <property type="match status" value="1"/>
</dbReference>
<keyword evidence="19" id="KW-1185">Reference proteome</keyword>
<evidence type="ECO:0000256" key="14">
    <source>
        <dbReference type="ARBA" id="ARBA00069078"/>
    </source>
</evidence>
<dbReference type="FunFam" id="2.20.100.10:FF:000015">
    <property type="entry name" value="Thrombospondin, type I, domain containing 7A"/>
    <property type="match status" value="1"/>
</dbReference>
<dbReference type="FunFam" id="2.20.100.10:FF:000019">
    <property type="entry name" value="Thrombospondin type 1 domain containing 7A"/>
    <property type="match status" value="1"/>
</dbReference>
<dbReference type="SUPFAM" id="SSF82895">
    <property type="entry name" value="TSP-1 type 1 repeat"/>
    <property type="match status" value="10"/>
</dbReference>
<evidence type="ECO:0000259" key="17">
    <source>
        <dbReference type="Pfam" id="PF19028"/>
    </source>
</evidence>
<dbReference type="InterPro" id="IPR036383">
    <property type="entry name" value="TSP1_rpt_sf"/>
</dbReference>
<dbReference type="GO" id="GO:0001525">
    <property type="term" value="P:angiogenesis"/>
    <property type="evidence" value="ECO:0007669"/>
    <property type="project" value="UniProtKB-KW"/>
</dbReference>
<evidence type="ECO:0000256" key="13">
    <source>
        <dbReference type="ARBA" id="ARBA00023273"/>
    </source>
</evidence>
<feature type="domain" description="Spondin-like TSP1" evidence="17">
    <location>
        <begin position="181"/>
        <end position="230"/>
    </location>
</feature>
<feature type="domain" description="Spondin-like TSP1" evidence="17">
    <location>
        <begin position="1254"/>
        <end position="1307"/>
    </location>
</feature>
<dbReference type="Gene3D" id="2.20.100.10">
    <property type="entry name" value="Thrombospondin type-1 (TSP1) repeat"/>
    <property type="match status" value="10"/>
</dbReference>
<dbReference type="RefSeq" id="XP_033800452.1">
    <property type="nucleotide sequence ID" value="XM_033944561.1"/>
</dbReference>
<evidence type="ECO:0000256" key="1">
    <source>
        <dbReference type="ARBA" id="ARBA00004251"/>
    </source>
</evidence>
<evidence type="ECO:0000256" key="11">
    <source>
        <dbReference type="ARBA" id="ARBA00023157"/>
    </source>
</evidence>
<accession>A0A6P8QPU7</accession>
<dbReference type="FunFam" id="2.20.100.10:FF:000020">
    <property type="entry name" value="Thrombospondin type 1 domain containing 7A"/>
    <property type="match status" value="1"/>
</dbReference>
<evidence type="ECO:0000256" key="3">
    <source>
        <dbReference type="ARBA" id="ARBA00022475"/>
    </source>
</evidence>
<dbReference type="GO" id="GO:0042995">
    <property type="term" value="C:cell projection"/>
    <property type="evidence" value="ECO:0007669"/>
    <property type="project" value="UniProtKB-SubCell"/>
</dbReference>
<dbReference type="InterPro" id="IPR051418">
    <property type="entry name" value="Spondin/Thrombospondin_T1"/>
</dbReference>
<keyword evidence="9 16" id="KW-1133">Transmembrane helix</keyword>
<dbReference type="GeneID" id="117360590"/>
<dbReference type="Pfam" id="PF23308">
    <property type="entry name" value="TSP1_TSH7A-B_C"/>
    <property type="match status" value="1"/>
</dbReference>
<reference evidence="20 21" key="1">
    <citation type="submission" date="2025-04" db="UniProtKB">
        <authorList>
            <consortium name="RefSeq"/>
        </authorList>
    </citation>
    <scope>IDENTIFICATION</scope>
</reference>
<feature type="domain" description="Spondin-like TSP1" evidence="17">
    <location>
        <begin position="1004"/>
        <end position="1047"/>
    </location>
</feature>
<keyword evidence="12" id="KW-0325">Glycoprotein</keyword>
<dbReference type="CTD" id="80731"/>
<evidence type="ECO:0000256" key="15">
    <source>
        <dbReference type="SAM" id="MobiDB-lite"/>
    </source>
</evidence>
<dbReference type="OrthoDB" id="5814848at2759"/>
<evidence type="ECO:0000256" key="7">
    <source>
        <dbReference type="ARBA" id="ARBA00022737"/>
    </source>
</evidence>
<feature type="domain" description="Spondin-like TSP1" evidence="17">
    <location>
        <begin position="1377"/>
        <end position="1436"/>
    </location>
</feature>
<comment type="subcellular location">
    <subcellularLocation>
        <location evidence="1">Cell membrane</location>
        <topology evidence="1">Single-pass type I membrane protein</topology>
    </subcellularLocation>
    <subcellularLocation>
        <location evidence="2">Cell projection</location>
    </subcellularLocation>
</comment>
<sequence>MFLGDKWALDLWPWWNIRKVLILMILLLLQIKADLNGKKENQFIWKTGHWGRCMGDCGPGGIQSRTVWCVHIEGWTAHHSNCKEHDRLTSQRHCFKICDWHNELFEWDVSDWEDCVLVPFAHGEVKPWTSECVTAQHGLQHRNVRCIQQLNRTVVANEICEYFTPQPPVEQACLIPCPRDCVVSEFSPWSECSKACGKSLQHRTRSVISPPLYGGLKCPNLTESRSCNYRIACPVDEEHKYNLKVGPWSECRLPHLKEVNLSGRTMLDFSSDSTERSTFKHQSYKHHHSKPWEIEIGYQTRQVRCTRSDGKNAMLSICTQGNTPLTFQSCVIPKDCDTSEWSPWGLCSKTCQSGDLTPGFRSRSRNVKHLALGGGRECPQLEEKEACNIGGELLPLCPRFLWKSSEWKECQVAPLFDQQDPRRSNRIGLCGGGIQTREVYCSQTVTDPGMLQANEVTRPVELKSCTGHIPATSQLCSVQCPVACVVSSWSAWGLCISENCQEPQRKKGFKMRRRYVIGESIGSGESCSHLVESLPCEDPTCFRWVSSGKGICVADNGDCGQGKYIQKGECKNDEGEKVPDELCIDDPSFAPTVCHLACSADCVTSEWSSWSSCSHSCSSKNAEGKQNRRKFILALPGEGGKACPPSQALQEYRLCNEHSCTAFYWETSPWGPCSEDTLITALNATTSWNGAVTCGVGIQNRKVFCMKNNASQGTSRRCSDSTRPETVRPCLLPCRKDCLVTPFSEWTPCPTICQQGKCNMSFIRQSRYRIIIQEAANGGQECPDTLFEERECEEIPICPTYRWKTHKWNQCVLVPDSVRQGILGANEACGSGLQSRAVTCISDEGLSAEVTECLIWSDPMPPLVQECLMACRDDCTFTPWSKFTPCPADCESKRNRRRSLTGRSRKRDKCQNAEIYPQVETEACPCEVFTAKPYGNWSDCIIPEERSDLQLAVKVHGDIKECGEGVQRRAMSCHDQNGRLVDPSYCNGSGYVEKSCVVPCPFDCKLSGWSSWSPCSSSCGTGVKIRSKWLKEKPYNGGRPCPKLDLKNQAQVYEAVPCYSECNQYSWVADPWSPCRTDSVEKSPHCGKGIQTRKIRCVNGTEDGDGETVISTRCSQYEIPADTQNCTIFCLDDCVMSEWGQWSKFPQMCDSNGMRTRNRFPLRSPVNSKTCHEDSQTEPCILNQNCFHYRYNLTEWSTCQLSENATCGPGIRTRILDCIRSDGKSVHMKYCEKVNSGKPMKMSLHCLVECAVDCQLSLWSPWSQCSQTCGAGGQTRRSRNIIMQTQGEGRPCPTQLTQYQNCPVYPCYDWVVGEWTQCKVEGGQCGDGLQVRNLTCVVHDAVLSDSAKQVESNWCGAIPSRDNALQLPCYVPCPGDCHLTEWSVWSACELTCIDGRSFETIGRQSRSRAFIIQSIENQESCPEQVLETRPCIGGKCYRYEWKASLWSDNERNVWCQRSDGINVTGGCLKQTKPATTRHCDPPCKKPFSYCTQNGVCGCEKGYAEVMRSNGFLDYCIKIPGLEDKKADVKTFSGKNRHVNSKLPDIFKGWSIQPLDPDGRIKMWVYGVSVVGFLLIVFLIFTSYLVCKKPKEHQNTPQQKPLSLAYDGDIDM</sequence>
<dbReference type="Pfam" id="PF19028">
    <property type="entry name" value="TSP1_spondin"/>
    <property type="match status" value="6"/>
</dbReference>
<dbReference type="GO" id="GO:0005886">
    <property type="term" value="C:plasma membrane"/>
    <property type="evidence" value="ECO:0007669"/>
    <property type="project" value="UniProtKB-SubCell"/>
</dbReference>
<proteinExistence type="predicted"/>
<dbReference type="FunFam" id="2.20.100.10:FF:000017">
    <property type="entry name" value="Thrombospondin type 1 domain containing 7A"/>
    <property type="match status" value="1"/>
</dbReference>
<evidence type="ECO:0000256" key="10">
    <source>
        <dbReference type="ARBA" id="ARBA00023136"/>
    </source>
</evidence>
<evidence type="ECO:0000313" key="22">
    <source>
        <dbReference type="RefSeq" id="XP_033800452.1"/>
    </source>
</evidence>
<dbReference type="SMART" id="SM00209">
    <property type="entry name" value="TSP1"/>
    <property type="match status" value="17"/>
</dbReference>
<organism evidence="19 22">
    <name type="scientific">Geotrypetes seraphini</name>
    <name type="common">Gaboon caecilian</name>
    <name type="synonym">Caecilia seraphini</name>
    <dbReference type="NCBI Taxonomy" id="260995"/>
    <lineage>
        <taxon>Eukaryota</taxon>
        <taxon>Metazoa</taxon>
        <taxon>Chordata</taxon>
        <taxon>Craniata</taxon>
        <taxon>Vertebrata</taxon>
        <taxon>Euteleostomi</taxon>
        <taxon>Amphibia</taxon>
        <taxon>Gymnophiona</taxon>
        <taxon>Geotrypetes</taxon>
    </lineage>
</organism>
<feature type="domain" description="Thrombospondin type-1" evidence="18">
    <location>
        <begin position="1481"/>
        <end position="1520"/>
    </location>
</feature>
<name>A0A6P8QPU7_GEOSA</name>
<feature type="domain" description="Spondin-like TSP1" evidence="17">
    <location>
        <begin position="602"/>
        <end position="660"/>
    </location>
</feature>